<evidence type="ECO:0000256" key="2">
    <source>
        <dbReference type="ARBA" id="ARBA00022490"/>
    </source>
</evidence>
<dbReference type="GO" id="GO:0003743">
    <property type="term" value="F:translation initiation factor activity"/>
    <property type="evidence" value="ECO:0007669"/>
    <property type="project" value="UniProtKB-UniRule"/>
</dbReference>
<dbReference type="InterPro" id="IPR000717">
    <property type="entry name" value="PCI_dom"/>
</dbReference>
<keyword evidence="4 5" id="KW-0648">Protein biosynthesis</keyword>
<protein>
    <recommendedName>
        <fullName evidence="5">Eukaryotic translation initiation factor 3 subunit M</fullName>
        <shortName evidence="5">eIF3m</shortName>
    </recommendedName>
</protein>
<dbReference type="Pfam" id="PF01399">
    <property type="entry name" value="PCI"/>
    <property type="match status" value="1"/>
</dbReference>
<dbReference type="InterPro" id="IPR045237">
    <property type="entry name" value="COPS7/eIF3m"/>
</dbReference>
<organism>
    <name type="scientific">Serpula lacrymans var. lacrymans (strain S7.9)</name>
    <name type="common">Dry rot fungus</name>
    <dbReference type="NCBI Taxonomy" id="578457"/>
    <lineage>
        <taxon>Eukaryota</taxon>
        <taxon>Fungi</taxon>
        <taxon>Dikarya</taxon>
        <taxon>Basidiomycota</taxon>
        <taxon>Agaricomycotina</taxon>
        <taxon>Agaricomycetes</taxon>
        <taxon>Agaricomycetidae</taxon>
        <taxon>Boletales</taxon>
        <taxon>Coniophorineae</taxon>
        <taxon>Serpulaceae</taxon>
        <taxon>Serpula</taxon>
    </lineage>
</organism>
<proteinExistence type="inferred from homology"/>
<sequence length="435" mass="48345">MFISDSVSVFAEGTYEEQIHELVDYIARNRSEEDRTALTQSFQQLLKTDEGAKSLDEDDDRKRTIFSAVLNEVKGLGDGNEKEIEGFFNLLYSHLFSLWDSELDGARKHVTTLLRIISSSTSENPAPKYRILSNLFNATPRSSALRLPIYTTLLQIATSNGNLDILCLSKKDVEQWLQQWNISAEEKSEFLKSIIDALTKSGQQEAAYEYTLPYLVSLPPSSPSSQQAAVDAIATALRLPSIFDFDSLFKLDAVVAAKDHELFGLLHIFLSEGLTEFNTWVESHAEGITKYNLEKSQLERKIRLLTFASLGFDNIGRDLSYAQIASTLQIDPTEVEKWSIDVIRTGLLSGKLSQTAKTLYVTRSTARTFQREQWEVLEKRLASYKADLAGVLDVVIAARRRHNGNVVSALQQVSEGGNLDIAAVHGVVAATAAAA</sequence>
<evidence type="ECO:0000259" key="6">
    <source>
        <dbReference type="PROSITE" id="PS50250"/>
    </source>
</evidence>
<dbReference type="HAMAP" id="MF_03012">
    <property type="entry name" value="eIF3m"/>
    <property type="match status" value="1"/>
</dbReference>
<comment type="similarity">
    <text evidence="5">Belongs to the eIF-3 subunit M family.</text>
</comment>
<comment type="subunit">
    <text evidence="5">Component of the eukaryotic translation initiation factor 3 (eIF-3) complex.</text>
</comment>
<dbReference type="HOGENOM" id="CLU_035254_3_0_1"/>
<dbReference type="SMART" id="SM00088">
    <property type="entry name" value="PINT"/>
    <property type="match status" value="1"/>
</dbReference>
<accession>F8NPN9</accession>
<feature type="domain" description="PCI" evidence="6">
    <location>
        <begin position="203"/>
        <end position="366"/>
    </location>
</feature>
<dbReference type="PANTHER" id="PTHR15350:SF2">
    <property type="entry name" value="EUKARYOTIC TRANSLATION INITIATION FACTOR 3 SUBUNIT M"/>
    <property type="match status" value="1"/>
</dbReference>
<comment type="similarity">
    <text evidence="1">Belongs to the CSN7/EIF3M family. CSN7 subfamily.</text>
</comment>
<evidence type="ECO:0000256" key="5">
    <source>
        <dbReference type="HAMAP-Rule" id="MF_03012"/>
    </source>
</evidence>
<reference evidence="7" key="1">
    <citation type="submission" date="2011-04" db="EMBL/GenBank/DDBJ databases">
        <title>Evolution of plant cell wall degrading machinery underlies the functional diversity of forest fungi.</title>
        <authorList>
            <consortium name="US DOE Joint Genome Institute (JGI-PGF)"/>
            <person name="Eastwood D.C."/>
            <person name="Floudas D."/>
            <person name="Binder M."/>
            <person name="Majcherczyk A."/>
            <person name="Schneider P."/>
            <person name="Aerts A."/>
            <person name="Asiegbu F.O."/>
            <person name="Baker S.E."/>
            <person name="Barry K."/>
            <person name="Bendiksby M."/>
            <person name="Blumentritt M."/>
            <person name="Coutinho P.M."/>
            <person name="Cullen D."/>
            <person name="Cullen D."/>
            <person name="Gathman A."/>
            <person name="Goodell B."/>
            <person name="Henrissat B."/>
            <person name="Ihrmark K."/>
            <person name="Kauserud H."/>
            <person name="Kohler A."/>
            <person name="LaButti K."/>
            <person name="Lapidus A."/>
            <person name="Lavin J.L."/>
            <person name="Lee Y.-H."/>
            <person name="Lindquist E."/>
            <person name="Lilly W."/>
            <person name="Lucas S."/>
            <person name="Morin E."/>
            <person name="Murat C."/>
            <person name="Oguiza J.A."/>
            <person name="Park J."/>
            <person name="Pisabarro A.G."/>
            <person name="Riley R."/>
            <person name="Rosling A."/>
            <person name="Salamov A."/>
            <person name="Schmidt O."/>
            <person name="Schmutz J."/>
            <person name="Skrede I."/>
            <person name="Stenlid J."/>
            <person name="Wiebenga A."/>
            <person name="Xie X."/>
            <person name="Kues U."/>
            <person name="Hibbett D.S."/>
            <person name="Hoffmeister D."/>
            <person name="Hogberg N."/>
            <person name="Martin F."/>
            <person name="Grigoriev I.V."/>
            <person name="Watkinson S.C."/>
        </authorList>
    </citation>
    <scope>NUCLEOTIDE SEQUENCE</scope>
    <source>
        <strain evidence="7">S7.9</strain>
    </source>
</reference>
<comment type="subcellular location">
    <subcellularLocation>
        <location evidence="5">Cytoplasm</location>
    </subcellularLocation>
</comment>
<dbReference type="EMBL" id="GL945431">
    <property type="protein sequence ID" value="EGO27730.1"/>
    <property type="molecule type" value="Genomic_DNA"/>
</dbReference>
<dbReference type="PROSITE" id="PS50250">
    <property type="entry name" value="PCI"/>
    <property type="match status" value="1"/>
</dbReference>
<dbReference type="InterPro" id="IPR040750">
    <property type="entry name" value="eIF3m_C_helix"/>
</dbReference>
<dbReference type="OrthoDB" id="10267031at2759"/>
<evidence type="ECO:0000256" key="1">
    <source>
        <dbReference type="ARBA" id="ARBA00008482"/>
    </source>
</evidence>
<dbReference type="RefSeq" id="XP_007315821.1">
    <property type="nucleotide sequence ID" value="XM_007315759.1"/>
</dbReference>
<comment type="function">
    <text evidence="5">Component of the eukaryotic translation initiation factor 3 (eIF-3) complex, which is involved in protein synthesis of a specialized repertoire of mRNAs and, together with other initiation factors, stimulates binding of mRNA and methionyl-tRNAi to the 40S ribosome. The eIF-3 complex specifically targets and initiates translation of a subset of mRNAs involved in cell proliferation.</text>
</comment>
<dbReference type="GO" id="GO:0033290">
    <property type="term" value="C:eukaryotic 48S preinitiation complex"/>
    <property type="evidence" value="ECO:0007669"/>
    <property type="project" value="UniProtKB-UniRule"/>
</dbReference>
<evidence type="ECO:0000313" key="7">
    <source>
        <dbReference type="EMBL" id="EGO27730.1"/>
    </source>
</evidence>
<dbReference type="KEGG" id="sla:SERLADRAFT_461665"/>
<evidence type="ECO:0000256" key="3">
    <source>
        <dbReference type="ARBA" id="ARBA00022540"/>
    </source>
</evidence>
<dbReference type="Proteomes" id="UP000008064">
    <property type="component" value="Unassembled WGS sequence"/>
</dbReference>
<keyword evidence="3 5" id="KW-0396">Initiation factor</keyword>
<evidence type="ECO:0000256" key="4">
    <source>
        <dbReference type="ARBA" id="ARBA00022917"/>
    </source>
</evidence>
<dbReference type="AlphaFoldDB" id="F8NPN9"/>
<dbReference type="GO" id="GO:0071541">
    <property type="term" value="C:eukaryotic translation initiation factor 3 complex, eIF3m"/>
    <property type="evidence" value="ECO:0007669"/>
    <property type="project" value="UniProtKB-UniRule"/>
</dbReference>
<dbReference type="GeneID" id="18818260"/>
<dbReference type="Pfam" id="PF18005">
    <property type="entry name" value="eIF3m_C_helix"/>
    <property type="match status" value="1"/>
</dbReference>
<dbReference type="InterPro" id="IPR027528">
    <property type="entry name" value="eIF3m"/>
</dbReference>
<keyword evidence="2 5" id="KW-0963">Cytoplasm</keyword>
<dbReference type="GO" id="GO:0016282">
    <property type="term" value="C:eukaryotic 43S preinitiation complex"/>
    <property type="evidence" value="ECO:0007669"/>
    <property type="project" value="UniProtKB-UniRule"/>
</dbReference>
<name>F8NPN9_SERL9</name>
<gene>
    <name evidence="7" type="ORF">SERLADRAFT_461665</name>
</gene>
<dbReference type="GO" id="GO:0001732">
    <property type="term" value="P:formation of cytoplasmic translation initiation complex"/>
    <property type="evidence" value="ECO:0007669"/>
    <property type="project" value="UniProtKB-UniRule"/>
</dbReference>
<dbReference type="PANTHER" id="PTHR15350">
    <property type="entry name" value="COP9 SIGNALOSOME COMPLEX SUBUNIT 7/DENDRITIC CELL PROTEIN GA17"/>
    <property type="match status" value="1"/>
</dbReference>